<evidence type="ECO:0000313" key="7">
    <source>
        <dbReference type="EMBL" id="SFI42138.1"/>
    </source>
</evidence>
<dbReference type="InterPro" id="IPR002173">
    <property type="entry name" value="Carboh/pur_kinase_PfkB_CS"/>
</dbReference>
<reference evidence="7 8" key="1">
    <citation type="submission" date="2016-10" db="EMBL/GenBank/DDBJ databases">
        <authorList>
            <person name="de Groot N.N."/>
        </authorList>
    </citation>
    <scope>NUCLEOTIDE SEQUENCE [LARGE SCALE GENOMIC DNA]</scope>
    <source>
        <strain evidence="7 8">CGMCC 1.11030</strain>
    </source>
</reference>
<evidence type="ECO:0000313" key="8">
    <source>
        <dbReference type="Proteomes" id="UP000199377"/>
    </source>
</evidence>
<dbReference type="PANTHER" id="PTHR43085:SF1">
    <property type="entry name" value="PSEUDOURIDINE KINASE-RELATED"/>
    <property type="match status" value="1"/>
</dbReference>
<sequence length="319" mass="33170">MFLVCGEALWDLFAIEGAGEGAGLSFDARVGGSPFNVAVGLARLEQGVALFTGLSTDRLGERLTAALEREGVGTSALVRTANPSTISLVDLGADGSPRYAFYGEGAADRALTLSDLPTPGPETWGLHAGSYSLVVEPVGSTLLALFERERGRRLLTLDPNVRLTIEPEIGVWLARLESFLACADVVKVSDEDLGLLHPGRTIDEIAADWRAKGAALVVVTRGAQGAVAFGPAGRIEAPGRRVEVIDTVGAGDTFQAALIAGLAERGATARAAVEALGADDVSALLDFAVRAAAVTCSRRGADLPRRAELASPAPRTEDR</sequence>
<evidence type="ECO:0000259" key="6">
    <source>
        <dbReference type="Pfam" id="PF00294"/>
    </source>
</evidence>
<protein>
    <submittedName>
        <fullName evidence="7">Fructokinase</fullName>
    </submittedName>
</protein>
<evidence type="ECO:0000256" key="1">
    <source>
        <dbReference type="ARBA" id="ARBA00010688"/>
    </source>
</evidence>
<keyword evidence="3" id="KW-0547">Nucleotide-binding</keyword>
<keyword evidence="4 7" id="KW-0418">Kinase</keyword>
<accession>A0A1I3I298</accession>
<gene>
    <name evidence="7" type="ORF">SAMN05216258_106306</name>
</gene>
<dbReference type="GO" id="GO:0005524">
    <property type="term" value="F:ATP binding"/>
    <property type="evidence" value="ECO:0007669"/>
    <property type="project" value="UniProtKB-KW"/>
</dbReference>
<evidence type="ECO:0000256" key="2">
    <source>
        <dbReference type="ARBA" id="ARBA00022679"/>
    </source>
</evidence>
<dbReference type="Proteomes" id="UP000199377">
    <property type="component" value="Unassembled WGS sequence"/>
</dbReference>
<organism evidence="7 8">
    <name type="scientific">Albimonas pacifica</name>
    <dbReference type="NCBI Taxonomy" id="1114924"/>
    <lineage>
        <taxon>Bacteria</taxon>
        <taxon>Pseudomonadati</taxon>
        <taxon>Pseudomonadota</taxon>
        <taxon>Alphaproteobacteria</taxon>
        <taxon>Rhodobacterales</taxon>
        <taxon>Paracoccaceae</taxon>
        <taxon>Albimonas</taxon>
    </lineage>
</organism>
<dbReference type="OrthoDB" id="9795789at2"/>
<evidence type="ECO:0000256" key="4">
    <source>
        <dbReference type="ARBA" id="ARBA00022777"/>
    </source>
</evidence>
<evidence type="ECO:0000256" key="3">
    <source>
        <dbReference type="ARBA" id="ARBA00022741"/>
    </source>
</evidence>
<comment type="similarity">
    <text evidence="1">Belongs to the carbohydrate kinase PfkB family.</text>
</comment>
<dbReference type="STRING" id="1114924.SAMN05216258_106306"/>
<keyword evidence="2" id="KW-0808">Transferase</keyword>
<dbReference type="CDD" id="cd01167">
    <property type="entry name" value="bac_FRK"/>
    <property type="match status" value="1"/>
</dbReference>
<evidence type="ECO:0000256" key="5">
    <source>
        <dbReference type="ARBA" id="ARBA00022840"/>
    </source>
</evidence>
<proteinExistence type="inferred from homology"/>
<dbReference type="GO" id="GO:0016301">
    <property type="term" value="F:kinase activity"/>
    <property type="evidence" value="ECO:0007669"/>
    <property type="project" value="UniProtKB-KW"/>
</dbReference>
<dbReference type="InterPro" id="IPR011611">
    <property type="entry name" value="PfkB_dom"/>
</dbReference>
<dbReference type="RefSeq" id="WP_092860756.1">
    <property type="nucleotide sequence ID" value="NZ_FOQH01000006.1"/>
</dbReference>
<dbReference type="Gene3D" id="3.40.1190.20">
    <property type="match status" value="1"/>
</dbReference>
<dbReference type="PROSITE" id="PS00584">
    <property type="entry name" value="PFKB_KINASES_2"/>
    <property type="match status" value="1"/>
</dbReference>
<dbReference type="EMBL" id="FOQH01000006">
    <property type="protein sequence ID" value="SFI42138.1"/>
    <property type="molecule type" value="Genomic_DNA"/>
</dbReference>
<feature type="domain" description="Carbohydrate kinase PfkB" evidence="6">
    <location>
        <begin position="22"/>
        <end position="303"/>
    </location>
</feature>
<dbReference type="InterPro" id="IPR050306">
    <property type="entry name" value="PfkB_Carbo_kinase"/>
</dbReference>
<keyword evidence="5" id="KW-0067">ATP-binding</keyword>
<dbReference type="SUPFAM" id="SSF53613">
    <property type="entry name" value="Ribokinase-like"/>
    <property type="match status" value="1"/>
</dbReference>
<dbReference type="InterPro" id="IPR029056">
    <property type="entry name" value="Ribokinase-like"/>
</dbReference>
<dbReference type="AlphaFoldDB" id="A0A1I3I298"/>
<dbReference type="Pfam" id="PF00294">
    <property type="entry name" value="PfkB"/>
    <property type="match status" value="1"/>
</dbReference>
<keyword evidence="8" id="KW-1185">Reference proteome</keyword>
<dbReference type="PANTHER" id="PTHR43085">
    <property type="entry name" value="HEXOKINASE FAMILY MEMBER"/>
    <property type="match status" value="1"/>
</dbReference>
<name>A0A1I3I298_9RHOB</name>